<feature type="transmembrane region" description="Helical" evidence="1">
    <location>
        <begin position="244"/>
        <end position="264"/>
    </location>
</feature>
<feature type="transmembrane region" description="Helical" evidence="1">
    <location>
        <begin position="111"/>
        <end position="131"/>
    </location>
</feature>
<feature type="transmembrane region" description="Helical" evidence="1">
    <location>
        <begin position="7"/>
        <end position="24"/>
    </location>
</feature>
<dbReference type="PANTHER" id="PTHR31061:SF24">
    <property type="entry name" value="LD22376P"/>
    <property type="match status" value="1"/>
</dbReference>
<accession>A0A4Q7YPF9</accession>
<dbReference type="InterPro" id="IPR012429">
    <property type="entry name" value="HGSNAT_cat"/>
</dbReference>
<evidence type="ECO:0000256" key="1">
    <source>
        <dbReference type="SAM" id="Phobius"/>
    </source>
</evidence>
<feature type="transmembrane region" description="Helical" evidence="1">
    <location>
        <begin position="276"/>
        <end position="295"/>
    </location>
</feature>
<keyword evidence="4" id="KW-1185">Reference proteome</keyword>
<feature type="domain" description="Heparan-alpha-glucosaminide N-acetyltransferase catalytic" evidence="2">
    <location>
        <begin position="6"/>
        <end position="154"/>
    </location>
</feature>
<dbReference type="Proteomes" id="UP000292958">
    <property type="component" value="Unassembled WGS sequence"/>
</dbReference>
<keyword evidence="1" id="KW-0812">Transmembrane</keyword>
<dbReference type="EMBL" id="SHKW01000001">
    <property type="protein sequence ID" value="RZU39652.1"/>
    <property type="molecule type" value="Genomic_DNA"/>
</dbReference>
<feature type="transmembrane region" description="Helical" evidence="1">
    <location>
        <begin position="370"/>
        <end position="389"/>
    </location>
</feature>
<keyword evidence="1" id="KW-0472">Membrane</keyword>
<feature type="transmembrane region" description="Helical" evidence="1">
    <location>
        <begin position="88"/>
        <end position="105"/>
    </location>
</feature>
<name>A0A4Q7YPF9_9BACT</name>
<dbReference type="AlphaFoldDB" id="A0A4Q7YPF9"/>
<reference evidence="3 4" key="1">
    <citation type="submission" date="2019-02" db="EMBL/GenBank/DDBJ databases">
        <title>Genomic Encyclopedia of Archaeal and Bacterial Type Strains, Phase II (KMG-II): from individual species to whole genera.</title>
        <authorList>
            <person name="Goeker M."/>
        </authorList>
    </citation>
    <scope>NUCLEOTIDE SEQUENCE [LARGE SCALE GENOMIC DNA]</scope>
    <source>
        <strain evidence="3 4">DSM 18101</strain>
    </source>
</reference>
<sequence length="397" mass="44122">MAPSSRVLSVDVLRGITIAFMILVNDPGDGRHVYTQLEHAAWNGWTLTDLVFPNFLFIVGIAIILSIHARLQKGASRRELALHTVRRSATIFVVAMLINLVPFFRFTHLRIYGVLPRIALCYLIVGLICLTTQKAKNLLAITVGLLVSYWLLMRFVPVPGFGTPTHEIPLLDPDRNLAAWIDRGVMGFLQQTIHTGRLYEGTRDPEGILSTIPAVGTTLLGAVTALWLRRAGGKSPSITRTQCALGMLAAGVLGIAAGMVWDLWFPINKKLWTSSYVLFAAGCALLGLSVCYWLVDIRRLHETRVGRWLTWPWLVFGSNAIVAYVMAAIVEKTLFLIQMPGTAPDGRPLTGWGWVYWHIFAGNGSTNNTSVAFAIAFVLVCFIPNWILWRKKIFVKL</sequence>
<feature type="transmembrane region" description="Helical" evidence="1">
    <location>
        <begin position="207"/>
        <end position="228"/>
    </location>
</feature>
<feature type="transmembrane region" description="Helical" evidence="1">
    <location>
        <begin position="307"/>
        <end position="330"/>
    </location>
</feature>
<gene>
    <name evidence="3" type="ORF">BDD14_1041</name>
</gene>
<feature type="transmembrane region" description="Helical" evidence="1">
    <location>
        <begin position="138"/>
        <end position="156"/>
    </location>
</feature>
<dbReference type="PANTHER" id="PTHR31061">
    <property type="entry name" value="LD22376P"/>
    <property type="match status" value="1"/>
</dbReference>
<organism evidence="3 4">
    <name type="scientific">Edaphobacter modestus</name>
    <dbReference type="NCBI Taxonomy" id="388466"/>
    <lineage>
        <taxon>Bacteria</taxon>
        <taxon>Pseudomonadati</taxon>
        <taxon>Acidobacteriota</taxon>
        <taxon>Terriglobia</taxon>
        <taxon>Terriglobales</taxon>
        <taxon>Acidobacteriaceae</taxon>
        <taxon>Edaphobacter</taxon>
    </lineage>
</organism>
<evidence type="ECO:0000259" key="2">
    <source>
        <dbReference type="Pfam" id="PF07786"/>
    </source>
</evidence>
<keyword evidence="1" id="KW-1133">Transmembrane helix</keyword>
<comment type="caution">
    <text evidence="3">The sequence shown here is derived from an EMBL/GenBank/DDBJ whole genome shotgun (WGS) entry which is preliminary data.</text>
</comment>
<keyword evidence="3" id="KW-0808">Transferase</keyword>
<dbReference type="Pfam" id="PF07786">
    <property type="entry name" value="HGSNAT_cat"/>
    <property type="match status" value="1"/>
</dbReference>
<feature type="transmembrane region" description="Helical" evidence="1">
    <location>
        <begin position="44"/>
        <end position="67"/>
    </location>
</feature>
<keyword evidence="3" id="KW-0012">Acyltransferase</keyword>
<dbReference type="GO" id="GO:0016746">
    <property type="term" value="F:acyltransferase activity"/>
    <property type="evidence" value="ECO:0007669"/>
    <property type="project" value="UniProtKB-KW"/>
</dbReference>
<evidence type="ECO:0000313" key="4">
    <source>
        <dbReference type="Proteomes" id="UP000292958"/>
    </source>
</evidence>
<protein>
    <submittedName>
        <fullName evidence="3">Putative acyltransferase</fullName>
    </submittedName>
</protein>
<evidence type="ECO:0000313" key="3">
    <source>
        <dbReference type="EMBL" id="RZU39652.1"/>
    </source>
</evidence>
<proteinExistence type="predicted"/>